<dbReference type="SUPFAM" id="SSF46565">
    <property type="entry name" value="Chaperone J-domain"/>
    <property type="match status" value="1"/>
</dbReference>
<organism evidence="6 7">
    <name type="scientific">Inhella crocodyli</name>
    <dbReference type="NCBI Taxonomy" id="2499851"/>
    <lineage>
        <taxon>Bacteria</taxon>
        <taxon>Pseudomonadati</taxon>
        <taxon>Pseudomonadota</taxon>
        <taxon>Betaproteobacteria</taxon>
        <taxon>Burkholderiales</taxon>
        <taxon>Sphaerotilaceae</taxon>
        <taxon>Inhella</taxon>
    </lineage>
</organism>
<gene>
    <name evidence="4 6" type="primary">hscB</name>
    <name evidence="6" type="ORF">EOD73_02965</name>
</gene>
<comment type="subunit">
    <text evidence="4">Interacts with HscA and stimulates its ATPase activity.</text>
</comment>
<dbReference type="PROSITE" id="PS50076">
    <property type="entry name" value="DNAJ_2"/>
    <property type="match status" value="1"/>
</dbReference>
<evidence type="ECO:0000259" key="5">
    <source>
        <dbReference type="PROSITE" id="PS50076"/>
    </source>
</evidence>
<evidence type="ECO:0000313" key="6">
    <source>
        <dbReference type="EMBL" id="RVT87988.1"/>
    </source>
</evidence>
<dbReference type="InterPro" id="IPR036386">
    <property type="entry name" value="HscB_C_sf"/>
</dbReference>
<dbReference type="SMART" id="SM00271">
    <property type="entry name" value="DnaJ"/>
    <property type="match status" value="1"/>
</dbReference>
<dbReference type="GO" id="GO:0006457">
    <property type="term" value="P:protein folding"/>
    <property type="evidence" value="ECO:0007669"/>
    <property type="project" value="UniProtKB-UniRule"/>
</dbReference>
<evidence type="ECO:0000256" key="1">
    <source>
        <dbReference type="ARBA" id="ARBA00010476"/>
    </source>
</evidence>
<dbReference type="InterPro" id="IPR036869">
    <property type="entry name" value="J_dom_sf"/>
</dbReference>
<dbReference type="PANTHER" id="PTHR14021">
    <property type="entry name" value="IRON-SULFUR CLUSTER CO-CHAPERONE PROTEIN HSCB"/>
    <property type="match status" value="1"/>
</dbReference>
<dbReference type="EMBL" id="SACM01000001">
    <property type="protein sequence ID" value="RVT87988.1"/>
    <property type="molecule type" value="Genomic_DNA"/>
</dbReference>
<comment type="caution">
    <text evidence="6">The sequence shown here is derived from an EMBL/GenBank/DDBJ whole genome shotgun (WGS) entry which is preliminary data.</text>
</comment>
<dbReference type="HAMAP" id="MF_00682">
    <property type="entry name" value="HscB"/>
    <property type="match status" value="1"/>
</dbReference>
<dbReference type="GO" id="GO:0051259">
    <property type="term" value="P:protein complex oligomerization"/>
    <property type="evidence" value="ECO:0007669"/>
    <property type="project" value="InterPro"/>
</dbReference>
<evidence type="ECO:0000256" key="2">
    <source>
        <dbReference type="ARBA" id="ARBA00023186"/>
    </source>
</evidence>
<dbReference type="Proteomes" id="UP000288587">
    <property type="component" value="Unassembled WGS sequence"/>
</dbReference>
<dbReference type="InterPro" id="IPR009073">
    <property type="entry name" value="HscB_oligo_C"/>
</dbReference>
<dbReference type="OrthoDB" id="287587at2"/>
<dbReference type="RefSeq" id="WP_127680706.1">
    <property type="nucleotide sequence ID" value="NZ_SACM01000001.1"/>
</dbReference>
<dbReference type="PANTHER" id="PTHR14021:SF15">
    <property type="entry name" value="IRON-SULFUR CLUSTER CO-CHAPERONE PROTEIN HSCB"/>
    <property type="match status" value="1"/>
</dbReference>
<protein>
    <recommendedName>
        <fullName evidence="4">Co-chaperone protein HscB homolog</fullName>
    </recommendedName>
</protein>
<feature type="domain" description="J" evidence="5">
    <location>
        <begin position="6"/>
        <end position="78"/>
    </location>
</feature>
<evidence type="ECO:0000256" key="3">
    <source>
        <dbReference type="ARBA" id="ARBA00025596"/>
    </source>
</evidence>
<keyword evidence="7" id="KW-1185">Reference proteome</keyword>
<evidence type="ECO:0000256" key="4">
    <source>
        <dbReference type="HAMAP-Rule" id="MF_00682"/>
    </source>
</evidence>
<dbReference type="GO" id="GO:0044571">
    <property type="term" value="P:[2Fe-2S] cluster assembly"/>
    <property type="evidence" value="ECO:0007669"/>
    <property type="project" value="InterPro"/>
</dbReference>
<comment type="function">
    <text evidence="3 4">Co-chaperone involved in the maturation of iron-sulfur cluster-containing proteins. Seems to help targeting proteins to be folded toward HscA.</text>
</comment>
<comment type="similarity">
    <text evidence="1 4">Belongs to the HscB family.</text>
</comment>
<dbReference type="Pfam" id="PF07743">
    <property type="entry name" value="HSCB_C"/>
    <property type="match status" value="1"/>
</dbReference>
<dbReference type="Gene3D" id="1.20.1280.20">
    <property type="entry name" value="HscB, C-terminal domain"/>
    <property type="match status" value="1"/>
</dbReference>
<dbReference type="SUPFAM" id="SSF47144">
    <property type="entry name" value="HSC20 (HSCB), C-terminal oligomerisation domain"/>
    <property type="match status" value="1"/>
</dbReference>
<dbReference type="GO" id="GO:0051087">
    <property type="term" value="F:protein-folding chaperone binding"/>
    <property type="evidence" value="ECO:0007669"/>
    <property type="project" value="InterPro"/>
</dbReference>
<dbReference type="AlphaFoldDB" id="A0A3S2WU58"/>
<name>A0A3S2WU58_9BURK</name>
<sequence length="173" mass="19996">MNLSSDDFSLFGLPERYRLDRADLDARWKRLAAQVHPDRHVGQGAGTQAQAMQWALRVNEAYRRLRDPLRRAAYLCERRGVPIEAESNTRMCSAFLMEQMHWRESLDEAGDEESIDRLHAEVQARQRGLFETVARALDDAPDAPRAAEAVRSLMFVARFLQDIERRRDALFPL</sequence>
<dbReference type="Gene3D" id="1.10.287.110">
    <property type="entry name" value="DnaJ domain"/>
    <property type="match status" value="1"/>
</dbReference>
<dbReference type="InterPro" id="IPR004640">
    <property type="entry name" value="HscB"/>
</dbReference>
<proteinExistence type="inferred from homology"/>
<dbReference type="NCBIfam" id="TIGR00714">
    <property type="entry name" value="hscB"/>
    <property type="match status" value="1"/>
</dbReference>
<dbReference type="GO" id="GO:1990230">
    <property type="term" value="C:iron-sulfur cluster transfer complex"/>
    <property type="evidence" value="ECO:0007669"/>
    <property type="project" value="TreeGrafter"/>
</dbReference>
<accession>A0A3S2WU58</accession>
<dbReference type="CDD" id="cd06257">
    <property type="entry name" value="DnaJ"/>
    <property type="match status" value="1"/>
</dbReference>
<reference evidence="6 7" key="1">
    <citation type="submission" date="2019-01" db="EMBL/GenBank/DDBJ databases">
        <authorList>
            <person name="Chen W.-M."/>
        </authorList>
    </citation>
    <scope>NUCLEOTIDE SEQUENCE [LARGE SCALE GENOMIC DNA]</scope>
    <source>
        <strain evidence="6 7">CCP-18</strain>
    </source>
</reference>
<keyword evidence="2 4" id="KW-0143">Chaperone</keyword>
<dbReference type="GO" id="GO:0001671">
    <property type="term" value="F:ATPase activator activity"/>
    <property type="evidence" value="ECO:0007669"/>
    <property type="project" value="InterPro"/>
</dbReference>
<evidence type="ECO:0000313" key="7">
    <source>
        <dbReference type="Proteomes" id="UP000288587"/>
    </source>
</evidence>
<dbReference type="InterPro" id="IPR001623">
    <property type="entry name" value="DnaJ_domain"/>
</dbReference>